<protein>
    <recommendedName>
        <fullName evidence="3">DUF1566 domain-containing protein</fullName>
    </recommendedName>
</protein>
<accession>A0A5E4SHW9</accession>
<sequence>MTQVTLEAVYAKQTELAKLTASLLAAVATPKTTRIEIPAAVVELRPGEHYAGEVLNEDGTLKHRLALVAVSPEAAHSWEGSAEFAKNLGYSRPTRDEARLLLANCRPHLPKEGWFWTDDAYEQNAAYAWSCHLGCGYTFINPKSYEGLAVAVRLIPLTA</sequence>
<reference evidence="1 2" key="1">
    <citation type="submission" date="2019-08" db="EMBL/GenBank/DDBJ databases">
        <authorList>
            <person name="Peeters C."/>
        </authorList>
    </citation>
    <scope>NUCLEOTIDE SEQUENCE [LARGE SCALE GENOMIC DNA]</scope>
    <source>
        <strain evidence="1 2">LMG 31112</strain>
    </source>
</reference>
<keyword evidence="2" id="KW-1185">Reference proteome</keyword>
<evidence type="ECO:0000313" key="2">
    <source>
        <dbReference type="Proteomes" id="UP000343317"/>
    </source>
</evidence>
<organism evidence="1 2">
    <name type="scientific">Pandoraea horticolens</name>
    <dbReference type="NCBI Taxonomy" id="2508298"/>
    <lineage>
        <taxon>Bacteria</taxon>
        <taxon>Pseudomonadati</taxon>
        <taxon>Pseudomonadota</taxon>
        <taxon>Betaproteobacteria</taxon>
        <taxon>Burkholderiales</taxon>
        <taxon>Burkholderiaceae</taxon>
        <taxon>Pandoraea</taxon>
    </lineage>
</organism>
<dbReference type="Proteomes" id="UP000343317">
    <property type="component" value="Unassembled WGS sequence"/>
</dbReference>
<evidence type="ECO:0008006" key="3">
    <source>
        <dbReference type="Google" id="ProtNLM"/>
    </source>
</evidence>
<evidence type="ECO:0000313" key="1">
    <source>
        <dbReference type="EMBL" id="VVD74372.1"/>
    </source>
</evidence>
<dbReference type="EMBL" id="CABPSM010000002">
    <property type="protein sequence ID" value="VVD74372.1"/>
    <property type="molecule type" value="Genomic_DNA"/>
</dbReference>
<gene>
    <name evidence="1" type="ORF">PHO31112_00755</name>
</gene>
<dbReference type="RefSeq" id="WP_150619303.1">
    <property type="nucleotide sequence ID" value="NZ_CABPSM010000002.1"/>
</dbReference>
<dbReference type="AlphaFoldDB" id="A0A5E4SHW9"/>
<name>A0A5E4SHW9_9BURK</name>
<proteinExistence type="predicted"/>